<evidence type="ECO:0000313" key="1">
    <source>
        <dbReference type="EMBL" id="MFK5734912.1"/>
    </source>
</evidence>
<feature type="non-terminal residue" evidence="1">
    <location>
        <position position="1"/>
    </location>
</feature>
<accession>A0ABW8NY39</accession>
<reference evidence="1 2" key="1">
    <citation type="journal article" date="2012" name="Plant Soil">
        <title>Screening of plant growth-promoting traits in arsenic-resistant bacteria isolated from the rhizosphere of soybean plants from Argentinean agricultural soil.</title>
        <authorList>
            <person name="Wevar Oller A.L."/>
            <person name="Talano M.A."/>
            <person name="Agostini E."/>
        </authorList>
    </citation>
    <scope>NUCLEOTIDE SEQUENCE [LARGE SCALE GENOMIC DNA]</scope>
    <source>
        <strain evidence="1 2">AW4</strain>
    </source>
</reference>
<gene>
    <name evidence="1" type="ORF">KW869_15365</name>
</gene>
<proteinExistence type="predicted"/>
<sequence length="29" mass="3509">QLSKPYWQKHYVVAKRVLPKDQQLSLAKR</sequence>
<protein>
    <submittedName>
        <fullName evidence="1">Peptidase P60</fullName>
    </submittedName>
</protein>
<name>A0ABW8NY39_9PSED</name>
<dbReference type="EMBL" id="JAHWXS010000016">
    <property type="protein sequence ID" value="MFK5734912.1"/>
    <property type="molecule type" value="Genomic_DNA"/>
</dbReference>
<comment type="caution">
    <text evidence="1">The sequence shown here is derived from an EMBL/GenBank/DDBJ whole genome shotgun (WGS) entry which is preliminary data.</text>
</comment>
<keyword evidence="2" id="KW-1185">Reference proteome</keyword>
<organism evidence="1 2">
    <name type="scientific">Pseudomonas urmiensis</name>
    <dbReference type="NCBI Taxonomy" id="2745493"/>
    <lineage>
        <taxon>Bacteria</taxon>
        <taxon>Pseudomonadati</taxon>
        <taxon>Pseudomonadota</taxon>
        <taxon>Gammaproteobacteria</taxon>
        <taxon>Pseudomonadales</taxon>
        <taxon>Pseudomonadaceae</taxon>
        <taxon>Pseudomonas</taxon>
    </lineage>
</organism>
<dbReference type="Proteomes" id="UP001621534">
    <property type="component" value="Unassembled WGS sequence"/>
</dbReference>
<evidence type="ECO:0000313" key="2">
    <source>
        <dbReference type="Proteomes" id="UP001621534"/>
    </source>
</evidence>